<evidence type="ECO:0000313" key="2">
    <source>
        <dbReference type="Proteomes" id="UP001153555"/>
    </source>
</evidence>
<reference evidence="1" key="1">
    <citation type="submission" date="2019-12" db="EMBL/GenBank/DDBJ databases">
        <authorList>
            <person name="Scholes J."/>
        </authorList>
    </citation>
    <scope>NUCLEOTIDE SEQUENCE</scope>
</reference>
<keyword evidence="2" id="KW-1185">Reference proteome</keyword>
<evidence type="ECO:0000313" key="1">
    <source>
        <dbReference type="EMBL" id="CAA0829228.1"/>
    </source>
</evidence>
<sequence>FFEFHPTFCLVKDQVTKTILLRGTLEDGLYRFSFQLHKDNQTTPMQPRKEDYYVNFTAFNNNLRKLWMIVISLIKEMKTLLFVHLALRQRATGSLFQIPYLLLLILLN</sequence>
<dbReference type="OrthoDB" id="1752333at2759"/>
<accession>A0A9N7RGT2</accession>
<gene>
    <name evidence="1" type="ORF">SHERM_24813</name>
</gene>
<protein>
    <submittedName>
        <fullName evidence="1">Uncharacterized protein</fullName>
    </submittedName>
</protein>
<comment type="caution">
    <text evidence="1">The sequence shown here is derived from an EMBL/GenBank/DDBJ whole genome shotgun (WGS) entry which is preliminary data.</text>
</comment>
<proteinExistence type="predicted"/>
<dbReference type="AlphaFoldDB" id="A0A9N7RGT2"/>
<dbReference type="EMBL" id="CACSLK010027773">
    <property type="protein sequence ID" value="CAA0829228.1"/>
    <property type="molecule type" value="Genomic_DNA"/>
</dbReference>
<dbReference type="Proteomes" id="UP001153555">
    <property type="component" value="Unassembled WGS sequence"/>
</dbReference>
<feature type="non-terminal residue" evidence="1">
    <location>
        <position position="1"/>
    </location>
</feature>
<name>A0A9N7RGT2_STRHE</name>
<feature type="non-terminal residue" evidence="1">
    <location>
        <position position="108"/>
    </location>
</feature>
<organism evidence="1 2">
    <name type="scientific">Striga hermonthica</name>
    <name type="common">Purple witchweed</name>
    <name type="synonym">Buchnera hermonthica</name>
    <dbReference type="NCBI Taxonomy" id="68872"/>
    <lineage>
        <taxon>Eukaryota</taxon>
        <taxon>Viridiplantae</taxon>
        <taxon>Streptophyta</taxon>
        <taxon>Embryophyta</taxon>
        <taxon>Tracheophyta</taxon>
        <taxon>Spermatophyta</taxon>
        <taxon>Magnoliopsida</taxon>
        <taxon>eudicotyledons</taxon>
        <taxon>Gunneridae</taxon>
        <taxon>Pentapetalae</taxon>
        <taxon>asterids</taxon>
        <taxon>lamiids</taxon>
        <taxon>Lamiales</taxon>
        <taxon>Orobanchaceae</taxon>
        <taxon>Buchnereae</taxon>
        <taxon>Striga</taxon>
    </lineage>
</organism>